<gene>
    <name evidence="2" type="ORF">AB0H04_40905</name>
</gene>
<reference evidence="2 3" key="1">
    <citation type="submission" date="2024-06" db="EMBL/GenBank/DDBJ databases">
        <title>The Natural Products Discovery Center: Release of the First 8490 Sequenced Strains for Exploring Actinobacteria Biosynthetic Diversity.</title>
        <authorList>
            <person name="Kalkreuter E."/>
            <person name="Kautsar S.A."/>
            <person name="Yang D."/>
            <person name="Bader C.D."/>
            <person name="Teijaro C.N."/>
            <person name="Fluegel L."/>
            <person name="Davis C.M."/>
            <person name="Simpson J.R."/>
            <person name="Lauterbach L."/>
            <person name="Steele A.D."/>
            <person name="Gui C."/>
            <person name="Meng S."/>
            <person name="Li G."/>
            <person name="Viehrig K."/>
            <person name="Ye F."/>
            <person name="Su P."/>
            <person name="Kiefer A.F."/>
            <person name="Nichols A."/>
            <person name="Cepeda A.J."/>
            <person name="Yan W."/>
            <person name="Fan B."/>
            <person name="Jiang Y."/>
            <person name="Adhikari A."/>
            <person name="Zheng C.-J."/>
            <person name="Schuster L."/>
            <person name="Cowan T.M."/>
            <person name="Smanski M.J."/>
            <person name="Chevrette M.G."/>
            <person name="De Carvalho L.P.S."/>
            <person name="Shen B."/>
        </authorList>
    </citation>
    <scope>NUCLEOTIDE SEQUENCE [LARGE SCALE GENOMIC DNA]</scope>
    <source>
        <strain evidence="2 3">NPDC020594</strain>
    </source>
</reference>
<feature type="domain" description="N-acetyltransferase" evidence="1">
    <location>
        <begin position="461"/>
        <end position="614"/>
    </location>
</feature>
<proteinExistence type="predicted"/>
<dbReference type="Proteomes" id="UP001551011">
    <property type="component" value="Unassembled WGS sequence"/>
</dbReference>
<dbReference type="InterPro" id="IPR016181">
    <property type="entry name" value="Acyl_CoA_acyltransferase"/>
</dbReference>
<dbReference type="InterPro" id="IPR036514">
    <property type="entry name" value="SGNH_hydro_sf"/>
</dbReference>
<organism evidence="2 3">
    <name type="scientific">Streptomyces flaveolus</name>
    <dbReference type="NCBI Taxonomy" id="67297"/>
    <lineage>
        <taxon>Bacteria</taxon>
        <taxon>Bacillati</taxon>
        <taxon>Actinomycetota</taxon>
        <taxon>Actinomycetes</taxon>
        <taxon>Kitasatosporales</taxon>
        <taxon>Streptomycetaceae</taxon>
        <taxon>Streptomyces</taxon>
    </lineage>
</organism>
<dbReference type="Gene3D" id="3.40.630.30">
    <property type="match status" value="1"/>
</dbReference>
<dbReference type="InterPro" id="IPR023214">
    <property type="entry name" value="HAD_sf"/>
</dbReference>
<dbReference type="SUPFAM" id="SSF55729">
    <property type="entry name" value="Acyl-CoA N-acyltransferases (Nat)"/>
    <property type="match status" value="1"/>
</dbReference>
<dbReference type="RefSeq" id="WP_359260964.1">
    <property type="nucleotide sequence ID" value="NZ_JBFAEG010000045.1"/>
</dbReference>
<keyword evidence="3" id="KW-1185">Reference proteome</keyword>
<name>A0ABV3AP54_9ACTN</name>
<dbReference type="Gene3D" id="3.40.50.1110">
    <property type="entry name" value="SGNH hydrolase"/>
    <property type="match status" value="1"/>
</dbReference>
<dbReference type="InterPro" id="IPR000182">
    <property type="entry name" value="GNAT_dom"/>
</dbReference>
<dbReference type="Gene3D" id="3.40.50.1000">
    <property type="entry name" value="HAD superfamily/HAD-like"/>
    <property type="match status" value="1"/>
</dbReference>
<dbReference type="NCBIfam" id="TIGR01681">
    <property type="entry name" value="HAD-SF-IIIC"/>
    <property type="match status" value="1"/>
</dbReference>
<accession>A0ABV3AP54</accession>
<evidence type="ECO:0000313" key="3">
    <source>
        <dbReference type="Proteomes" id="UP001551011"/>
    </source>
</evidence>
<dbReference type="PROSITE" id="PS51186">
    <property type="entry name" value="GNAT"/>
    <property type="match status" value="1"/>
</dbReference>
<dbReference type="InterPro" id="IPR036412">
    <property type="entry name" value="HAD-like_sf"/>
</dbReference>
<comment type="caution">
    <text evidence="2">The sequence shown here is derived from an EMBL/GenBank/DDBJ whole genome shotgun (WGS) entry which is preliminary data.</text>
</comment>
<sequence>MTGDVSDGLAELGRLHREGSLAAGYPRVRTLLAGLPDDELVRAGRVLARLDTDDVRTRHPGTPAPLLAVTGHGTLSGLVPALTAELARHGLLARVRLSDFDSWLFDLADPASDLYAARPDLVLCVLDPAVVTDALPTPWQVTDVERVLEEKLGLIERAAEVCGTAAPGATLVLNTLPLSWEVPAQLLDLRARARLGAVWRRAEARLLGLSERCPGVVVVDLLPLVAEGVAVRDVRQSVYARAHLSDALLARYAREVGHLARLSSGGGKKVLALDLDETVWGGVLGEVGPEGIETDGGYRGEAFRRFQLVVRQLAAQGVLLTAVSKNDQEPVEKTLREHPGLVLREEDFVRVRANWRPKHENLAELAGELNVGVDSFVFVDDSSFECGLVRRELPGVAVVRVDGEPALHPQRLLADGWFTARELTDEDLVRPARYREEQARQDFLHSFESLDGYLRELGITVTVAPAEPAEHARISQITLRTNQFNLTTRRLQPADVRALAADPGARVLGVRSADRFGDNELVGAVLLRHVDDVLHIDNFLLSCRVFARGIEQAVLHAVLRHARESGVREVRAAYRRTAKNGKVADFYPRGGFETVTAGEEAAEFRHGLAELPGAAGHIRLTARFDRAPGEGDTP</sequence>
<dbReference type="EMBL" id="JBFAEG010000045">
    <property type="protein sequence ID" value="MEU5713107.1"/>
    <property type="molecule type" value="Genomic_DNA"/>
</dbReference>
<dbReference type="InterPro" id="IPR010033">
    <property type="entry name" value="HAD_SF_ppase_IIIC"/>
</dbReference>
<dbReference type="InterPro" id="IPR010037">
    <property type="entry name" value="FkbH_domain"/>
</dbReference>
<protein>
    <submittedName>
        <fullName evidence="2">HAD-IIIC family phosphatase</fullName>
    </submittedName>
</protein>
<evidence type="ECO:0000313" key="2">
    <source>
        <dbReference type="EMBL" id="MEU5713107.1"/>
    </source>
</evidence>
<evidence type="ECO:0000259" key="1">
    <source>
        <dbReference type="PROSITE" id="PS51186"/>
    </source>
</evidence>
<dbReference type="NCBIfam" id="TIGR01686">
    <property type="entry name" value="FkbH"/>
    <property type="match status" value="1"/>
</dbReference>
<dbReference type="SUPFAM" id="SSF56784">
    <property type="entry name" value="HAD-like"/>
    <property type="match status" value="1"/>
</dbReference>